<evidence type="ECO:0000256" key="2">
    <source>
        <dbReference type="PROSITE-ProRule" id="PRU01091"/>
    </source>
</evidence>
<evidence type="ECO:0000256" key="1">
    <source>
        <dbReference type="ARBA" id="ARBA00023125"/>
    </source>
</evidence>
<dbReference type="eggNOG" id="COG3710">
    <property type="taxonomic scope" value="Bacteria"/>
</dbReference>
<comment type="caution">
    <text evidence="4">The sequence shown here is derived from an EMBL/GenBank/DDBJ whole genome shotgun (WGS) entry which is preliminary data.</text>
</comment>
<organism evidence="4 5">
    <name type="scientific">Pseudomonas fluorescens HK44</name>
    <dbReference type="NCBI Taxonomy" id="1042209"/>
    <lineage>
        <taxon>Bacteria</taxon>
        <taxon>Pseudomonadati</taxon>
        <taxon>Pseudomonadota</taxon>
        <taxon>Gammaproteobacteria</taxon>
        <taxon>Pseudomonadales</taxon>
        <taxon>Pseudomonadaceae</taxon>
        <taxon>Pseudomonas</taxon>
    </lineage>
</organism>
<dbReference type="SMART" id="SM00862">
    <property type="entry name" value="Trans_reg_C"/>
    <property type="match status" value="1"/>
</dbReference>
<dbReference type="GO" id="GO:0003677">
    <property type="term" value="F:DNA binding"/>
    <property type="evidence" value="ECO:0007669"/>
    <property type="project" value="UniProtKB-UniRule"/>
</dbReference>
<dbReference type="GO" id="GO:0000160">
    <property type="term" value="P:phosphorelay signal transduction system"/>
    <property type="evidence" value="ECO:0007669"/>
    <property type="project" value="InterPro"/>
</dbReference>
<dbReference type="InterPro" id="IPR011990">
    <property type="entry name" value="TPR-like_helical_dom_sf"/>
</dbReference>
<reference evidence="4 5" key="1">
    <citation type="journal article" date="2011" name="J. Bacteriol.">
        <title>Draft genome sequence of the polycyclic aromatic hydrocarbon-degrading, genetically engineered bioluminescent bioreporter Pseudomonas fluorescens HK44.</title>
        <authorList>
            <person name="Chauhan A."/>
            <person name="Layton A.C."/>
            <person name="Williams D.E."/>
            <person name="Smartt A.E."/>
            <person name="Ripp S."/>
            <person name="Karpinets T.V."/>
            <person name="Brown S.D."/>
            <person name="Sayler G.S."/>
        </authorList>
    </citation>
    <scope>NUCLEOTIDE SEQUENCE [LARGE SCALE GENOMIC DNA]</scope>
    <source>
        <strain evidence="4 5">HK44</strain>
    </source>
</reference>
<dbReference type="GO" id="GO:0006355">
    <property type="term" value="P:regulation of DNA-templated transcription"/>
    <property type="evidence" value="ECO:0007669"/>
    <property type="project" value="InterPro"/>
</dbReference>
<dbReference type="CDD" id="cd00383">
    <property type="entry name" value="trans_reg_C"/>
    <property type="match status" value="1"/>
</dbReference>
<dbReference type="InterPro" id="IPR016032">
    <property type="entry name" value="Sig_transdc_resp-reg_C-effctor"/>
</dbReference>
<dbReference type="Gene3D" id="1.10.10.10">
    <property type="entry name" value="Winged helix-like DNA-binding domain superfamily/Winged helix DNA-binding domain"/>
    <property type="match status" value="1"/>
</dbReference>
<name>A0A010TGB5_PSEFL</name>
<dbReference type="PATRIC" id="fig|1042209.11.peg.1121"/>
<dbReference type="Pfam" id="PF00486">
    <property type="entry name" value="Trans_reg_C"/>
    <property type="match status" value="1"/>
</dbReference>
<proteinExistence type="predicted"/>
<dbReference type="SUPFAM" id="SSF46894">
    <property type="entry name" value="C-terminal effector domain of the bipartite response regulators"/>
    <property type="match status" value="1"/>
</dbReference>
<dbReference type="OrthoDB" id="6593698at2"/>
<accession>A0A010TGB5</accession>
<gene>
    <name evidence="4" type="ORF">HK44_022890</name>
</gene>
<dbReference type="Proteomes" id="UP000022611">
    <property type="component" value="Unassembled WGS sequence"/>
</dbReference>
<evidence type="ECO:0000313" key="4">
    <source>
        <dbReference type="EMBL" id="EXF96157.1"/>
    </source>
</evidence>
<dbReference type="AlphaFoldDB" id="A0A010TGB5"/>
<dbReference type="EMBL" id="AFOY02000004">
    <property type="protein sequence ID" value="EXF96157.1"/>
    <property type="molecule type" value="Genomic_DNA"/>
</dbReference>
<dbReference type="Gene3D" id="1.25.40.10">
    <property type="entry name" value="Tetratricopeptide repeat domain"/>
    <property type="match status" value="1"/>
</dbReference>
<evidence type="ECO:0000259" key="3">
    <source>
        <dbReference type="PROSITE" id="PS51755"/>
    </source>
</evidence>
<protein>
    <submittedName>
        <fullName evidence="4">Transcriptional regulator</fullName>
    </submittedName>
</protein>
<feature type="domain" description="OmpR/PhoB-type" evidence="3">
    <location>
        <begin position="8"/>
        <end position="104"/>
    </location>
</feature>
<dbReference type="SUPFAM" id="SSF48452">
    <property type="entry name" value="TPR-like"/>
    <property type="match status" value="1"/>
</dbReference>
<dbReference type="InterPro" id="IPR001867">
    <property type="entry name" value="OmpR/PhoB-type_DNA-bd"/>
</dbReference>
<evidence type="ECO:0000313" key="5">
    <source>
        <dbReference type="Proteomes" id="UP000022611"/>
    </source>
</evidence>
<dbReference type="HOGENOM" id="CLU_034088_0_0_6"/>
<dbReference type="InterPro" id="IPR036388">
    <property type="entry name" value="WH-like_DNA-bd_sf"/>
</dbReference>
<dbReference type="PROSITE" id="PS51755">
    <property type="entry name" value="OMPR_PHOB"/>
    <property type="match status" value="1"/>
</dbReference>
<keyword evidence="1 2" id="KW-0238">DNA-binding</keyword>
<feature type="DNA-binding region" description="OmpR/PhoB-type" evidence="2">
    <location>
        <begin position="8"/>
        <end position="104"/>
    </location>
</feature>
<sequence length="547" mass="59990">MDSATDQSPIGSFVFDQWLLQSDGTLMRDGKGIHVPPKELHVLRLLLASAGSVISKDQLLDTVWPDTDAAEESLTRCIYALRKLLKDNKGFIATVYGQGYRFTCPAVALDAPCEEPVAVPSLAVLPFRGTSESEALDLQDSMIRRLTTAFGAAVRFVPSGLMAAFDLPVDARRLVEKLAPDYYVSGRFLHQGEQLQWSIELIRGSDHTLIHGQMLDGSDLEQSLAELACLIAQRLPGVRSTGNSCSSYPAAVAYLNGVCSVQWHTPQSLRDALVQFGQCLQLASGYSPPWCGLADAWLGQAMLGLCEQGRAIDEADAAISKALLLDPCSIPALTRLALLTGLRGCEEAAQVIFRRCLLASDQADVHYFHAWHHWYWRRNEQAAQSIEKCLRHEPGCVRAQILRVRIALTGNPQDAALMARQTLQQGASGHPLLLILHAVVLAYFGQHAAAWHELEQAGVSESAIGEQGLAAWNVLFGVNPLIARNQYTNWLRSARPPSMADVPSPRWFGGPDGPMVSPLWRSLQRHTPMRDVRGLSVPPFDKGRRLA</sequence>